<accession>A0A927R548</accession>
<protein>
    <submittedName>
        <fullName evidence="2">Uncharacterized protein</fullName>
    </submittedName>
</protein>
<proteinExistence type="predicted"/>
<keyword evidence="1" id="KW-1133">Transmembrane helix</keyword>
<gene>
    <name evidence="2" type="ORF">H4W31_001234</name>
</gene>
<dbReference type="Proteomes" id="UP000649753">
    <property type="component" value="Unassembled WGS sequence"/>
</dbReference>
<evidence type="ECO:0000313" key="3">
    <source>
        <dbReference type="Proteomes" id="UP000649753"/>
    </source>
</evidence>
<organism evidence="2 3">
    <name type="scientific">Plantactinospora soyae</name>
    <dbReference type="NCBI Taxonomy" id="1544732"/>
    <lineage>
        <taxon>Bacteria</taxon>
        <taxon>Bacillati</taxon>
        <taxon>Actinomycetota</taxon>
        <taxon>Actinomycetes</taxon>
        <taxon>Micromonosporales</taxon>
        <taxon>Micromonosporaceae</taxon>
        <taxon>Plantactinospora</taxon>
    </lineage>
</organism>
<reference evidence="2" key="1">
    <citation type="submission" date="2020-10" db="EMBL/GenBank/DDBJ databases">
        <title>Sequencing the genomes of 1000 actinobacteria strains.</title>
        <authorList>
            <person name="Klenk H.-P."/>
        </authorList>
    </citation>
    <scope>NUCLEOTIDE SEQUENCE</scope>
    <source>
        <strain evidence="2">DSM 46832</strain>
    </source>
</reference>
<dbReference type="RefSeq" id="WP_192765761.1">
    <property type="nucleotide sequence ID" value="NZ_JADBEB010000001.1"/>
</dbReference>
<evidence type="ECO:0000313" key="2">
    <source>
        <dbReference type="EMBL" id="MBE1485596.1"/>
    </source>
</evidence>
<dbReference type="EMBL" id="JADBEB010000001">
    <property type="protein sequence ID" value="MBE1485596.1"/>
    <property type="molecule type" value="Genomic_DNA"/>
</dbReference>
<keyword evidence="3" id="KW-1185">Reference proteome</keyword>
<keyword evidence="1" id="KW-0472">Membrane</keyword>
<dbReference type="AlphaFoldDB" id="A0A927R548"/>
<sequence length="124" mass="14229">MDKDLFGLILDATATSAGVFAMFLALRAYEIAKRQGRQNLELEILRDLATLLGDPGTEFDHTRALSLLSFIGMRYREGEMSAWRNKVQEGFRNDSGVTCVLNRNEWYELHSELMARVWSIVENR</sequence>
<feature type="transmembrane region" description="Helical" evidence="1">
    <location>
        <begin position="6"/>
        <end position="29"/>
    </location>
</feature>
<comment type="caution">
    <text evidence="2">The sequence shown here is derived from an EMBL/GenBank/DDBJ whole genome shotgun (WGS) entry which is preliminary data.</text>
</comment>
<keyword evidence="1" id="KW-0812">Transmembrane</keyword>
<evidence type="ECO:0000256" key="1">
    <source>
        <dbReference type="SAM" id="Phobius"/>
    </source>
</evidence>
<name>A0A927R548_9ACTN</name>